<evidence type="ECO:0000256" key="10">
    <source>
        <dbReference type="SAM" id="SignalP"/>
    </source>
</evidence>
<protein>
    <submittedName>
        <fullName evidence="13">SusC/RagA family TonB-linked outer membrane protein</fullName>
    </submittedName>
</protein>
<gene>
    <name evidence="13" type="ORF">FRX97_06525</name>
</gene>
<evidence type="ECO:0000256" key="3">
    <source>
        <dbReference type="ARBA" id="ARBA00022452"/>
    </source>
</evidence>
<comment type="subcellular location">
    <subcellularLocation>
        <location evidence="1 8">Cell outer membrane</location>
        <topology evidence="1 8">Multi-pass membrane protein</topology>
    </subcellularLocation>
</comment>
<evidence type="ECO:0000313" key="13">
    <source>
        <dbReference type="EMBL" id="TXC78863.1"/>
    </source>
</evidence>
<organism evidence="13 14">
    <name type="scientific">Luteibaculum oceani</name>
    <dbReference type="NCBI Taxonomy" id="1294296"/>
    <lineage>
        <taxon>Bacteria</taxon>
        <taxon>Pseudomonadati</taxon>
        <taxon>Bacteroidota</taxon>
        <taxon>Flavobacteriia</taxon>
        <taxon>Flavobacteriales</taxon>
        <taxon>Luteibaculaceae</taxon>
        <taxon>Luteibaculum</taxon>
    </lineage>
</organism>
<dbReference type="EMBL" id="VORB01000005">
    <property type="protein sequence ID" value="TXC78863.1"/>
    <property type="molecule type" value="Genomic_DNA"/>
</dbReference>
<dbReference type="SUPFAM" id="SSF56935">
    <property type="entry name" value="Porins"/>
    <property type="match status" value="1"/>
</dbReference>
<dbReference type="AlphaFoldDB" id="A0A5C6UZK2"/>
<keyword evidence="4 8" id="KW-0812">Transmembrane</keyword>
<dbReference type="InterPro" id="IPR008969">
    <property type="entry name" value="CarboxyPept-like_regulatory"/>
</dbReference>
<sequence>MKKQSALLLICSFLLSVQLWAQERTIRGTVISADDQTPLPGVSVRIAENESVGTITDIDGKYELKVGSDATALIFSFVGFERKKVAIGAENTINVSLRTSSLDLNEVVVTANAIVREKKELGYAVTTIDGEETTKARDANVLNTMAGKVPGVRVTSQSGSLGGGAKIIIRGATSLSGNNQPLFVVDGNPLSNSGFNGTRNDIITGGVDVGNRAADINPDDIESISVLKGAAATVLYGSRAKNGAIIITTKSGKSLKGSGKKTAVTLNSSVRFDNPLRLPDFQNEYAQGDQGNYDAQNFANGWGPKINGQRVLDWKGDSTNLRAYPDNVKNFYETGATYINSVSLSQGDENGDFRFGYTNLSQSGIIPNSSLERNTFTINSGRQLTEKLHMQVAGSYINTVTEGNARQGGNNPSTTIALINGLPRTISQEELQNNVVDEFGNPYGLDGNRTINNPYWVTAHNNTLNDVDRFYGNATLNYKFSDNVSATYRLANDFYSDVRENVMRKGTLGRVNGEYEVRDIFYNSINSELMLNVSKQLNEDFKFDGLFGHNVNQRSVNSTRIQGADLLAKDLYTYANAQSISNTSDSELRRLYGLFAQLRFGYKDYLFLELTGRNDWSSTLPVDNRSYFYPGASASFMFSEILPESTKEWLFSGKLRANIAAVGSDEDPYRLNFFFTPLSDAFTQFVPNLLYPHNGRPAFAATNTIPNANLKPQRQITKEFGTELIFFGGRLRTDINYYNIQTKDQIVQLTVPQSTGFNLKTVNAGTIQNEGIEILLSGIPVQLDNGFTWTSTFNFGSNKQIVKELAPGLEEYTLTSGFSGLQIKAEEGEEFGLYGGGYVRSPNGDVVIDETTGLRQFESGVRLGDIYPDWTLGINNEFSYKGVTASFLIDIRKGGVIYSNTVQDLRFSGLAAETAENGRADFVDEGVNVVRDGSGAITGYKPNETSVSAQDYWQQISNNSLAEPSTYAADFVKLRELKIGYNLPKRWIANSPFASVSIGIEGRNLWLIDSEVPHIDPEVNFFGTSLTGEGVEFASVPSTRTIGFNLRVTL</sequence>
<dbReference type="Pfam" id="PF13715">
    <property type="entry name" value="CarbopepD_reg_2"/>
    <property type="match status" value="1"/>
</dbReference>
<dbReference type="InterPro" id="IPR000531">
    <property type="entry name" value="Beta-barrel_TonB"/>
</dbReference>
<dbReference type="NCBIfam" id="TIGR04056">
    <property type="entry name" value="OMP_RagA_SusC"/>
    <property type="match status" value="1"/>
</dbReference>
<feature type="domain" description="TonB-dependent receptor plug" evidence="12">
    <location>
        <begin position="118"/>
        <end position="244"/>
    </location>
</feature>
<feature type="signal peptide" evidence="10">
    <location>
        <begin position="1"/>
        <end position="21"/>
    </location>
</feature>
<dbReference type="SUPFAM" id="SSF49464">
    <property type="entry name" value="Carboxypeptidase regulatory domain-like"/>
    <property type="match status" value="1"/>
</dbReference>
<dbReference type="PROSITE" id="PS52016">
    <property type="entry name" value="TONB_DEPENDENT_REC_3"/>
    <property type="match status" value="1"/>
</dbReference>
<keyword evidence="5 9" id="KW-0798">TonB box</keyword>
<reference evidence="13 14" key="1">
    <citation type="submission" date="2019-08" db="EMBL/GenBank/DDBJ databases">
        <title>Genome of Luteibaculum oceani JCM 18817.</title>
        <authorList>
            <person name="Bowman J.P."/>
        </authorList>
    </citation>
    <scope>NUCLEOTIDE SEQUENCE [LARGE SCALE GENOMIC DNA]</scope>
    <source>
        <strain evidence="13 14">JCM 18817</strain>
    </source>
</reference>
<evidence type="ECO:0000256" key="2">
    <source>
        <dbReference type="ARBA" id="ARBA00022448"/>
    </source>
</evidence>
<keyword evidence="2 8" id="KW-0813">Transport</keyword>
<evidence type="ECO:0000256" key="4">
    <source>
        <dbReference type="ARBA" id="ARBA00022692"/>
    </source>
</evidence>
<evidence type="ECO:0000256" key="9">
    <source>
        <dbReference type="RuleBase" id="RU003357"/>
    </source>
</evidence>
<dbReference type="InterPro" id="IPR012910">
    <property type="entry name" value="Plug_dom"/>
</dbReference>
<dbReference type="InterPro" id="IPR023997">
    <property type="entry name" value="TonB-dep_OMP_SusC/RagA_CS"/>
</dbReference>
<evidence type="ECO:0000256" key="5">
    <source>
        <dbReference type="ARBA" id="ARBA00023077"/>
    </source>
</evidence>
<dbReference type="NCBIfam" id="TIGR04057">
    <property type="entry name" value="SusC_RagA_signa"/>
    <property type="match status" value="1"/>
</dbReference>
<evidence type="ECO:0000259" key="11">
    <source>
        <dbReference type="Pfam" id="PF00593"/>
    </source>
</evidence>
<proteinExistence type="inferred from homology"/>
<dbReference type="Proteomes" id="UP000321168">
    <property type="component" value="Unassembled WGS sequence"/>
</dbReference>
<evidence type="ECO:0000256" key="7">
    <source>
        <dbReference type="ARBA" id="ARBA00023237"/>
    </source>
</evidence>
<dbReference type="Gene3D" id="2.40.170.20">
    <property type="entry name" value="TonB-dependent receptor, beta-barrel domain"/>
    <property type="match status" value="1"/>
</dbReference>
<feature type="domain" description="TonB-dependent receptor-like beta-barrel" evidence="11">
    <location>
        <begin position="441"/>
        <end position="832"/>
    </location>
</feature>
<dbReference type="InterPro" id="IPR039426">
    <property type="entry name" value="TonB-dep_rcpt-like"/>
</dbReference>
<keyword evidence="7 8" id="KW-0998">Cell outer membrane</keyword>
<dbReference type="Gene3D" id="2.60.40.1120">
    <property type="entry name" value="Carboxypeptidase-like, regulatory domain"/>
    <property type="match status" value="1"/>
</dbReference>
<accession>A0A5C6UZK2</accession>
<dbReference type="Pfam" id="PF07715">
    <property type="entry name" value="Plug"/>
    <property type="match status" value="1"/>
</dbReference>
<dbReference type="InterPro" id="IPR036942">
    <property type="entry name" value="Beta-barrel_TonB_sf"/>
</dbReference>
<evidence type="ECO:0000256" key="6">
    <source>
        <dbReference type="ARBA" id="ARBA00023136"/>
    </source>
</evidence>
<keyword evidence="3 8" id="KW-1134">Transmembrane beta strand</keyword>
<comment type="similarity">
    <text evidence="8 9">Belongs to the TonB-dependent receptor family.</text>
</comment>
<evidence type="ECO:0000259" key="12">
    <source>
        <dbReference type="Pfam" id="PF07715"/>
    </source>
</evidence>
<dbReference type="Pfam" id="PF00593">
    <property type="entry name" value="TonB_dep_Rec_b-barrel"/>
    <property type="match status" value="1"/>
</dbReference>
<comment type="caution">
    <text evidence="13">The sequence shown here is derived from an EMBL/GenBank/DDBJ whole genome shotgun (WGS) entry which is preliminary data.</text>
</comment>
<keyword evidence="14" id="KW-1185">Reference proteome</keyword>
<dbReference type="GO" id="GO:0009279">
    <property type="term" value="C:cell outer membrane"/>
    <property type="evidence" value="ECO:0007669"/>
    <property type="project" value="UniProtKB-SubCell"/>
</dbReference>
<keyword evidence="6 8" id="KW-0472">Membrane</keyword>
<dbReference type="RefSeq" id="WP_147014387.1">
    <property type="nucleotide sequence ID" value="NZ_VORB01000005.1"/>
</dbReference>
<name>A0A5C6UZK2_9FLAO</name>
<dbReference type="InterPro" id="IPR037066">
    <property type="entry name" value="Plug_dom_sf"/>
</dbReference>
<evidence type="ECO:0000256" key="8">
    <source>
        <dbReference type="PROSITE-ProRule" id="PRU01360"/>
    </source>
</evidence>
<keyword evidence="10" id="KW-0732">Signal</keyword>
<dbReference type="Gene3D" id="2.170.130.10">
    <property type="entry name" value="TonB-dependent receptor, plug domain"/>
    <property type="match status" value="1"/>
</dbReference>
<evidence type="ECO:0000256" key="1">
    <source>
        <dbReference type="ARBA" id="ARBA00004571"/>
    </source>
</evidence>
<dbReference type="InterPro" id="IPR023996">
    <property type="entry name" value="TonB-dep_OMP_SusC/RagA"/>
</dbReference>
<dbReference type="OrthoDB" id="9768177at2"/>
<feature type="chain" id="PRO_5022968509" evidence="10">
    <location>
        <begin position="22"/>
        <end position="1050"/>
    </location>
</feature>
<evidence type="ECO:0000313" key="14">
    <source>
        <dbReference type="Proteomes" id="UP000321168"/>
    </source>
</evidence>